<feature type="binding site" evidence="9">
    <location>
        <position position="286"/>
    </location>
    <ligand>
        <name>ATP</name>
        <dbReference type="ChEBI" id="CHEBI:30616"/>
    </ligand>
</feature>
<evidence type="ECO:0000256" key="8">
    <source>
        <dbReference type="ARBA" id="ARBA00048679"/>
    </source>
</evidence>
<keyword evidence="3" id="KW-0723">Serine/threonine-protein kinase</keyword>
<feature type="compositionally biased region" description="Polar residues" evidence="10">
    <location>
        <begin position="1"/>
        <end position="10"/>
    </location>
</feature>
<dbReference type="SMART" id="SM00220">
    <property type="entry name" value="S_TKc"/>
    <property type="match status" value="1"/>
</dbReference>
<keyword evidence="6 9" id="KW-0067">ATP-binding</keyword>
<evidence type="ECO:0000256" key="3">
    <source>
        <dbReference type="ARBA" id="ARBA00022527"/>
    </source>
</evidence>
<sequence>MDGSQTQVSTQRKDDPRRFGRNNSGLVEGDISDVICILHPASMAAYRIVASTAQHAPEHVLQNQSLISKDGSPVPLEEQETFKLENPGDTSHFGLDLALRFSTKTKEPWSGFVFGRNAHFCDVVMSVDSVKRVSNRHFRIFVKDTGIVMLEDTSTNGTMIDDIHLKGKSKSSRGTATRMLTPGAIIHIVSTKPDEYIKFIVRLPSREGYKAEFEQNLRNYRQACRLAEVKHLGTPLPEGVDEAPETFGMHWNGDKKYNVVGQLGKGAFATVYLLATALDGNLVAAKELEKRRFIKNGQIDQRLDNEMRIMQDLRHPNIVQYIDYHDFDKYLYIIMEYVPHGDLQGYLAEHKVLPEYRAKQMARQILQALHYLHQRDITHRDIKPDNILIASFDPFEVKLTDFGLSKVVKDDTTFLKTFCGTLLYCAPEVFPFFKDTQSSKRRRPGGHGRKPFHSYSQSVDIWSFAAVLWFALCGQPPFKGITDTNGKGMFNQITTTDLDDTPLRQEVVSDDAIDLLHRMLDTDPSRRLTEVDCLKHPWLNDGSVILDNSSLGVIQEEEVDSDVEEGLEHTWDPASAGAEQEFSQMSLGAQHQGFDDEYEPNPLDSPEFKAMVTRPYPSKRFKSDPLFPRNQTRDLDMEDMRDDSSDSIHGPTAGDSQTLPDPQARQVDRNPRLFGEIGGSALHSSGVLNARTHQALDLRDASTSTDDSEFVDLNMSRSYDLASPTGLSLEGTDSRFRDMELIQDQAAPSLHTFSEGTNGVHSPHTPNVPPSTVTNLSGSSGKEEETPKATAQPFNRRAEIPISASSFFDPHDPSTHNVEYASRVSGIDFSQQPHAYVTSRNAAIALANNPITPKDLPSSQSAPGTDSAESSSQFVRPNTRLGRLTSIDSIANITINLDSPYTSFGRWPECSVQYRPVDDSRVPKKAFEIWFHHPEIKEYLENGQDFTQLEGLHTGITTWSSQGIWINGVHLTKLDKNGRTNFGRIHTGDIITVFKNPETKMKLQFKVELFKGEGAKVRTNRREFFIQRTF</sequence>
<dbReference type="Proteomes" id="UP000799437">
    <property type="component" value="Unassembled WGS sequence"/>
</dbReference>
<dbReference type="InterPro" id="IPR000253">
    <property type="entry name" value="FHA_dom"/>
</dbReference>
<dbReference type="GO" id="GO:0051598">
    <property type="term" value="P:meiotic recombination checkpoint signaling"/>
    <property type="evidence" value="ECO:0007669"/>
    <property type="project" value="TreeGrafter"/>
</dbReference>
<evidence type="ECO:0000313" key="14">
    <source>
        <dbReference type="Proteomes" id="UP000799437"/>
    </source>
</evidence>
<accession>A0A6A6W406</accession>
<gene>
    <name evidence="13" type="ORF">EJ05DRAFT_441371</name>
</gene>
<feature type="compositionally biased region" description="Polar residues" evidence="10">
    <location>
        <begin position="770"/>
        <end position="780"/>
    </location>
</feature>
<dbReference type="OrthoDB" id="504170at2759"/>
<evidence type="ECO:0000256" key="9">
    <source>
        <dbReference type="PROSITE-ProRule" id="PRU10141"/>
    </source>
</evidence>
<dbReference type="SUPFAM" id="SSF49879">
    <property type="entry name" value="SMAD/FHA domain"/>
    <property type="match status" value="1"/>
</dbReference>
<dbReference type="EC" id="2.7.11.1" evidence="2"/>
<protein>
    <recommendedName>
        <fullName evidence="2">non-specific serine/threonine protein kinase</fullName>
        <ecNumber evidence="2">2.7.11.1</ecNumber>
    </recommendedName>
</protein>
<evidence type="ECO:0000313" key="13">
    <source>
        <dbReference type="EMBL" id="KAF2756696.1"/>
    </source>
</evidence>
<dbReference type="GeneID" id="54483037"/>
<dbReference type="Pfam" id="PF00498">
    <property type="entry name" value="FHA"/>
    <property type="match status" value="1"/>
</dbReference>
<dbReference type="PROSITE" id="PS00107">
    <property type="entry name" value="PROTEIN_KINASE_ATP"/>
    <property type="match status" value="1"/>
</dbReference>
<dbReference type="InterPro" id="IPR000719">
    <property type="entry name" value="Prot_kinase_dom"/>
</dbReference>
<keyword evidence="5 13" id="KW-0808">Transferase</keyword>
<keyword evidence="5 13" id="KW-0418">Kinase</keyword>
<evidence type="ECO:0000259" key="12">
    <source>
        <dbReference type="PROSITE" id="PS50011"/>
    </source>
</evidence>
<comment type="similarity">
    <text evidence="1">Belongs to the protein kinase superfamily. CAMK Ser/Thr protein kinase family. CHEK2 subfamily.</text>
</comment>
<dbReference type="PANTHER" id="PTHR44167">
    <property type="entry name" value="OVARIAN-SPECIFIC SERINE/THREONINE-PROTEIN KINASE LOK-RELATED"/>
    <property type="match status" value="1"/>
</dbReference>
<name>A0A6A6W406_9PEZI</name>
<comment type="catalytic activity">
    <reaction evidence="8">
        <text>L-seryl-[protein] + ATP = O-phospho-L-seryl-[protein] + ADP + H(+)</text>
        <dbReference type="Rhea" id="RHEA:17989"/>
        <dbReference type="Rhea" id="RHEA-COMP:9863"/>
        <dbReference type="Rhea" id="RHEA-COMP:11604"/>
        <dbReference type="ChEBI" id="CHEBI:15378"/>
        <dbReference type="ChEBI" id="CHEBI:29999"/>
        <dbReference type="ChEBI" id="CHEBI:30616"/>
        <dbReference type="ChEBI" id="CHEBI:83421"/>
        <dbReference type="ChEBI" id="CHEBI:456216"/>
        <dbReference type="EC" id="2.7.11.1"/>
    </reaction>
</comment>
<dbReference type="InterPro" id="IPR008271">
    <property type="entry name" value="Ser/Thr_kinase_AS"/>
</dbReference>
<dbReference type="PROSITE" id="PS00108">
    <property type="entry name" value="PROTEIN_KINASE_ST"/>
    <property type="match status" value="1"/>
</dbReference>
<evidence type="ECO:0000256" key="2">
    <source>
        <dbReference type="ARBA" id="ARBA00012513"/>
    </source>
</evidence>
<dbReference type="FunFam" id="1.10.510.10:FF:000571">
    <property type="entry name" value="Maternal embryonic leucine zipper kinase"/>
    <property type="match status" value="1"/>
</dbReference>
<dbReference type="Pfam" id="PF00069">
    <property type="entry name" value="Pkinase"/>
    <property type="match status" value="1"/>
</dbReference>
<dbReference type="Gene3D" id="1.10.510.10">
    <property type="entry name" value="Transferase(Phosphotransferase) domain 1"/>
    <property type="match status" value="1"/>
</dbReference>
<keyword evidence="14" id="KW-1185">Reference proteome</keyword>
<evidence type="ECO:0000256" key="10">
    <source>
        <dbReference type="SAM" id="MobiDB-lite"/>
    </source>
</evidence>
<evidence type="ECO:0000256" key="6">
    <source>
        <dbReference type="ARBA" id="ARBA00022840"/>
    </source>
</evidence>
<dbReference type="GO" id="GO:0005634">
    <property type="term" value="C:nucleus"/>
    <property type="evidence" value="ECO:0007669"/>
    <property type="project" value="TreeGrafter"/>
</dbReference>
<dbReference type="PANTHER" id="PTHR44167:SF24">
    <property type="entry name" value="SERINE_THREONINE-PROTEIN KINASE CHK2"/>
    <property type="match status" value="1"/>
</dbReference>
<organism evidence="13 14">
    <name type="scientific">Pseudovirgaria hyperparasitica</name>
    <dbReference type="NCBI Taxonomy" id="470096"/>
    <lineage>
        <taxon>Eukaryota</taxon>
        <taxon>Fungi</taxon>
        <taxon>Dikarya</taxon>
        <taxon>Ascomycota</taxon>
        <taxon>Pezizomycotina</taxon>
        <taxon>Dothideomycetes</taxon>
        <taxon>Dothideomycetes incertae sedis</taxon>
        <taxon>Acrospermales</taxon>
        <taxon>Acrospermaceae</taxon>
        <taxon>Pseudovirgaria</taxon>
    </lineage>
</organism>
<dbReference type="PROSITE" id="PS50011">
    <property type="entry name" value="PROTEIN_KINASE_DOM"/>
    <property type="match status" value="1"/>
</dbReference>
<feature type="compositionally biased region" description="Polar residues" evidence="10">
    <location>
        <begin position="751"/>
        <end position="760"/>
    </location>
</feature>
<dbReference type="SUPFAM" id="SSF56112">
    <property type="entry name" value="Protein kinase-like (PK-like)"/>
    <property type="match status" value="1"/>
</dbReference>
<feature type="region of interest" description="Disordered" evidence="10">
    <location>
        <begin position="849"/>
        <end position="877"/>
    </location>
</feature>
<feature type="region of interest" description="Disordered" evidence="10">
    <location>
        <begin position="619"/>
        <end position="665"/>
    </location>
</feature>
<feature type="domain" description="FHA" evidence="11">
    <location>
        <begin position="112"/>
        <end position="165"/>
    </location>
</feature>
<dbReference type="InterPro" id="IPR011009">
    <property type="entry name" value="Kinase-like_dom_sf"/>
</dbReference>
<evidence type="ECO:0000256" key="7">
    <source>
        <dbReference type="ARBA" id="ARBA00047899"/>
    </source>
</evidence>
<feature type="region of interest" description="Disordered" evidence="10">
    <location>
        <begin position="1"/>
        <end position="24"/>
    </location>
</feature>
<dbReference type="InterPro" id="IPR008984">
    <property type="entry name" value="SMAD_FHA_dom_sf"/>
</dbReference>
<dbReference type="Gene3D" id="2.60.200.20">
    <property type="match status" value="2"/>
</dbReference>
<dbReference type="FunFam" id="3.30.200.20:FF:000470">
    <property type="entry name" value="Serine/threonine-protein kinase RAD53"/>
    <property type="match status" value="1"/>
</dbReference>
<evidence type="ECO:0000259" key="11">
    <source>
        <dbReference type="PROSITE" id="PS50006"/>
    </source>
</evidence>
<dbReference type="GO" id="GO:0004674">
    <property type="term" value="F:protein serine/threonine kinase activity"/>
    <property type="evidence" value="ECO:0007669"/>
    <property type="project" value="UniProtKB-KW"/>
</dbReference>
<feature type="region of interest" description="Disordered" evidence="10">
    <location>
        <begin position="751"/>
        <end position="796"/>
    </location>
</feature>
<dbReference type="SMART" id="SM00240">
    <property type="entry name" value="FHA"/>
    <property type="match status" value="1"/>
</dbReference>
<dbReference type="RefSeq" id="XP_033599147.1">
    <property type="nucleotide sequence ID" value="XM_033741983.1"/>
</dbReference>
<dbReference type="AlphaFoldDB" id="A0A6A6W406"/>
<keyword evidence="4 9" id="KW-0547">Nucleotide-binding</keyword>
<dbReference type="InterPro" id="IPR017441">
    <property type="entry name" value="Protein_kinase_ATP_BS"/>
</dbReference>
<dbReference type="EMBL" id="ML996575">
    <property type="protein sequence ID" value="KAF2756696.1"/>
    <property type="molecule type" value="Genomic_DNA"/>
</dbReference>
<feature type="domain" description="Protein kinase" evidence="12">
    <location>
        <begin position="257"/>
        <end position="539"/>
    </location>
</feature>
<dbReference type="GO" id="GO:0005524">
    <property type="term" value="F:ATP binding"/>
    <property type="evidence" value="ECO:0007669"/>
    <property type="project" value="UniProtKB-UniRule"/>
</dbReference>
<proteinExistence type="inferred from homology"/>
<comment type="catalytic activity">
    <reaction evidence="7">
        <text>L-threonyl-[protein] + ATP = O-phospho-L-threonyl-[protein] + ADP + H(+)</text>
        <dbReference type="Rhea" id="RHEA:46608"/>
        <dbReference type="Rhea" id="RHEA-COMP:11060"/>
        <dbReference type="Rhea" id="RHEA-COMP:11605"/>
        <dbReference type="ChEBI" id="CHEBI:15378"/>
        <dbReference type="ChEBI" id="CHEBI:30013"/>
        <dbReference type="ChEBI" id="CHEBI:30616"/>
        <dbReference type="ChEBI" id="CHEBI:61977"/>
        <dbReference type="ChEBI" id="CHEBI:456216"/>
        <dbReference type="EC" id="2.7.11.1"/>
    </reaction>
</comment>
<evidence type="ECO:0000256" key="5">
    <source>
        <dbReference type="ARBA" id="ARBA00022777"/>
    </source>
</evidence>
<dbReference type="GO" id="GO:0005737">
    <property type="term" value="C:cytoplasm"/>
    <property type="evidence" value="ECO:0007669"/>
    <property type="project" value="TreeGrafter"/>
</dbReference>
<evidence type="ECO:0000256" key="4">
    <source>
        <dbReference type="ARBA" id="ARBA00022741"/>
    </source>
</evidence>
<reference evidence="13" key="1">
    <citation type="journal article" date="2020" name="Stud. Mycol.">
        <title>101 Dothideomycetes genomes: a test case for predicting lifestyles and emergence of pathogens.</title>
        <authorList>
            <person name="Haridas S."/>
            <person name="Albert R."/>
            <person name="Binder M."/>
            <person name="Bloem J."/>
            <person name="Labutti K."/>
            <person name="Salamov A."/>
            <person name="Andreopoulos B."/>
            <person name="Baker S."/>
            <person name="Barry K."/>
            <person name="Bills G."/>
            <person name="Bluhm B."/>
            <person name="Cannon C."/>
            <person name="Castanera R."/>
            <person name="Culley D."/>
            <person name="Daum C."/>
            <person name="Ezra D."/>
            <person name="Gonzalez J."/>
            <person name="Henrissat B."/>
            <person name="Kuo A."/>
            <person name="Liang C."/>
            <person name="Lipzen A."/>
            <person name="Lutzoni F."/>
            <person name="Magnuson J."/>
            <person name="Mondo S."/>
            <person name="Nolan M."/>
            <person name="Ohm R."/>
            <person name="Pangilinan J."/>
            <person name="Park H.-J."/>
            <person name="Ramirez L."/>
            <person name="Alfaro M."/>
            <person name="Sun H."/>
            <person name="Tritt A."/>
            <person name="Yoshinaga Y."/>
            <person name="Zwiers L.-H."/>
            <person name="Turgeon B."/>
            <person name="Goodwin S."/>
            <person name="Spatafora J."/>
            <person name="Crous P."/>
            <person name="Grigoriev I."/>
        </authorList>
    </citation>
    <scope>NUCLEOTIDE SEQUENCE</scope>
    <source>
        <strain evidence="13">CBS 121739</strain>
    </source>
</reference>
<dbReference type="PROSITE" id="PS50006">
    <property type="entry name" value="FHA_DOMAIN"/>
    <property type="match status" value="1"/>
</dbReference>
<feature type="compositionally biased region" description="Polar residues" evidence="10">
    <location>
        <begin position="857"/>
        <end position="876"/>
    </location>
</feature>
<evidence type="ECO:0000256" key="1">
    <source>
        <dbReference type="ARBA" id="ARBA00005575"/>
    </source>
</evidence>